<dbReference type="Pfam" id="PF25137">
    <property type="entry name" value="ADH_Fe_C"/>
    <property type="match status" value="1"/>
</dbReference>
<sequence length="367" mass="39869">MKNFGYYMPVRTFYGTDCVKAHQDVLAQFGKKALIVTGRHSAKANGAQADITSALEAVGCSWVLFDQVGENPDLETVVAAGKLAQEEQVDFVIGIGGGSPMDAAKAISVLAANPGAPSDILFNDPKAKTLPVVEIPTTAGTGSEVTQYAIITLHEKRTKNGIVQPLFASVSFLDPKYMDVLSEKVTNNTAVDAMSHLVESYLNTAASQLSKEMAKIGLSYWKECIPALKARTYTAETREKLMMASAIGGMVIAQTSTSIPHGLGYFLTYEKGIPHGRANGMLMQAYLELFDKEDENVKAVLDCLGLASTEEMGQLMKDVLDCPETFTAEDLAYYTKRALETPQKLLTFPCYKLDEKDVLSVYEKSLL</sequence>
<dbReference type="Pfam" id="PF00465">
    <property type="entry name" value="Fe-ADH"/>
    <property type="match status" value="1"/>
</dbReference>
<reference evidence="4 5" key="1">
    <citation type="journal article" date="2021" name="Sci. Rep.">
        <title>The distribution of antibiotic resistance genes in chicken gut microbiota commensals.</title>
        <authorList>
            <person name="Juricova H."/>
            <person name="Matiasovicova J."/>
            <person name="Kubasova T."/>
            <person name="Cejkova D."/>
            <person name="Rychlik I."/>
        </authorList>
    </citation>
    <scope>NUCLEOTIDE SEQUENCE [LARGE SCALE GENOMIC DNA]</scope>
    <source>
        <strain evidence="4 5">An431b</strain>
    </source>
</reference>
<keyword evidence="1" id="KW-0560">Oxidoreductase</keyword>
<dbReference type="InterPro" id="IPR001670">
    <property type="entry name" value="ADH_Fe/GldA"/>
</dbReference>
<dbReference type="Proteomes" id="UP000729290">
    <property type="component" value="Unassembled WGS sequence"/>
</dbReference>
<dbReference type="InterPro" id="IPR056798">
    <property type="entry name" value="ADH_Fe_C"/>
</dbReference>
<comment type="caution">
    <text evidence="4">The sequence shown here is derived from an EMBL/GenBank/DDBJ whole genome shotgun (WGS) entry which is preliminary data.</text>
</comment>
<protein>
    <submittedName>
        <fullName evidence="4">Iron-containing alcohol dehydrogenase</fullName>
    </submittedName>
</protein>
<proteinExistence type="predicted"/>
<evidence type="ECO:0000259" key="3">
    <source>
        <dbReference type="Pfam" id="PF25137"/>
    </source>
</evidence>
<dbReference type="Gene3D" id="1.20.1090.10">
    <property type="entry name" value="Dehydroquinate synthase-like - alpha domain"/>
    <property type="match status" value="1"/>
</dbReference>
<dbReference type="Gene3D" id="3.40.50.1970">
    <property type="match status" value="1"/>
</dbReference>
<evidence type="ECO:0000259" key="2">
    <source>
        <dbReference type="Pfam" id="PF00465"/>
    </source>
</evidence>
<name>A0ABS2GAN5_9FIRM</name>
<dbReference type="PANTHER" id="PTHR11496">
    <property type="entry name" value="ALCOHOL DEHYDROGENASE"/>
    <property type="match status" value="1"/>
</dbReference>
<keyword evidence="5" id="KW-1185">Reference proteome</keyword>
<dbReference type="PANTHER" id="PTHR11496:SF103">
    <property type="entry name" value="DEHYDROGENASE, PUTATIVE-RELATED"/>
    <property type="match status" value="1"/>
</dbReference>
<dbReference type="CDD" id="cd08181">
    <property type="entry name" value="PPD-like"/>
    <property type="match status" value="1"/>
</dbReference>
<evidence type="ECO:0000256" key="1">
    <source>
        <dbReference type="ARBA" id="ARBA00023002"/>
    </source>
</evidence>
<dbReference type="InterPro" id="IPR039697">
    <property type="entry name" value="Alcohol_dehydrogenase_Fe"/>
</dbReference>
<gene>
    <name evidence="4" type="ORF">H9X83_07155</name>
</gene>
<dbReference type="SUPFAM" id="SSF56796">
    <property type="entry name" value="Dehydroquinate synthase-like"/>
    <property type="match status" value="1"/>
</dbReference>
<evidence type="ECO:0000313" key="5">
    <source>
        <dbReference type="Proteomes" id="UP000729290"/>
    </source>
</evidence>
<feature type="domain" description="Alcohol dehydrogenase iron-type/glycerol dehydrogenase GldA" evidence="2">
    <location>
        <begin position="9"/>
        <end position="175"/>
    </location>
</feature>
<dbReference type="EMBL" id="JACSNV010000008">
    <property type="protein sequence ID" value="MBM6877937.1"/>
    <property type="molecule type" value="Genomic_DNA"/>
</dbReference>
<accession>A0ABS2GAN5</accession>
<evidence type="ECO:0000313" key="4">
    <source>
        <dbReference type="EMBL" id="MBM6877937.1"/>
    </source>
</evidence>
<feature type="domain" description="Fe-containing alcohol dehydrogenase-like C-terminal" evidence="3">
    <location>
        <begin position="188"/>
        <end position="311"/>
    </location>
</feature>
<organism evidence="4 5">
    <name type="scientific">Anaerotignum lactatifermentans</name>
    <dbReference type="NCBI Taxonomy" id="160404"/>
    <lineage>
        <taxon>Bacteria</taxon>
        <taxon>Bacillati</taxon>
        <taxon>Bacillota</taxon>
        <taxon>Clostridia</taxon>
        <taxon>Lachnospirales</taxon>
        <taxon>Anaerotignaceae</taxon>
        <taxon>Anaerotignum</taxon>
    </lineage>
</organism>
<dbReference type="RefSeq" id="WP_205132768.1">
    <property type="nucleotide sequence ID" value="NZ_JACSNT010000002.1"/>
</dbReference>